<protein>
    <submittedName>
        <fullName evidence="2">Glutathione S-transferase 3</fullName>
    </submittedName>
</protein>
<name>A0A226E9B3_FOLCA</name>
<organism evidence="2 3">
    <name type="scientific">Folsomia candida</name>
    <name type="common">Springtail</name>
    <dbReference type="NCBI Taxonomy" id="158441"/>
    <lineage>
        <taxon>Eukaryota</taxon>
        <taxon>Metazoa</taxon>
        <taxon>Ecdysozoa</taxon>
        <taxon>Arthropoda</taxon>
        <taxon>Hexapoda</taxon>
        <taxon>Collembola</taxon>
        <taxon>Entomobryomorpha</taxon>
        <taxon>Isotomoidea</taxon>
        <taxon>Isotomidae</taxon>
        <taxon>Proisotominae</taxon>
        <taxon>Folsomia</taxon>
    </lineage>
</organism>
<sequence length="101" mass="11640">MPVLEIFLILGEFEAIISKSESGWLVGQSLTWTDIFAANHLSNWAKFLGDENTDLLKDKYPNLSKLVEGFRIGGNFKMDQGRTRNYFLISWCKLHILKLVF</sequence>
<evidence type="ECO:0000313" key="3">
    <source>
        <dbReference type="Proteomes" id="UP000198287"/>
    </source>
</evidence>
<keyword evidence="3" id="KW-1185">Reference proteome</keyword>
<evidence type="ECO:0000313" key="2">
    <source>
        <dbReference type="EMBL" id="OXA54222.1"/>
    </source>
</evidence>
<comment type="caution">
    <text evidence="2">The sequence shown here is derived from an EMBL/GenBank/DDBJ whole genome shotgun (WGS) entry which is preliminary data.</text>
</comment>
<feature type="domain" description="Glutathione S-transferase C-terminal" evidence="1">
    <location>
        <begin position="10"/>
        <end position="70"/>
    </location>
</feature>
<proteinExistence type="predicted"/>
<dbReference type="Gene3D" id="1.20.1050.10">
    <property type="match status" value="1"/>
</dbReference>
<dbReference type="SUPFAM" id="SSF47616">
    <property type="entry name" value="GST C-terminal domain-like"/>
    <property type="match status" value="1"/>
</dbReference>
<dbReference type="GO" id="GO:0016740">
    <property type="term" value="F:transferase activity"/>
    <property type="evidence" value="ECO:0007669"/>
    <property type="project" value="UniProtKB-KW"/>
</dbReference>
<dbReference type="EMBL" id="LNIX01000005">
    <property type="protein sequence ID" value="OXA54222.1"/>
    <property type="molecule type" value="Genomic_DNA"/>
</dbReference>
<accession>A0A226E9B3</accession>
<dbReference type="Pfam" id="PF14497">
    <property type="entry name" value="GST_C_3"/>
    <property type="match status" value="1"/>
</dbReference>
<dbReference type="InterPro" id="IPR004046">
    <property type="entry name" value="GST_C"/>
</dbReference>
<dbReference type="InterPro" id="IPR036282">
    <property type="entry name" value="Glutathione-S-Trfase_C_sf"/>
</dbReference>
<reference evidence="2 3" key="1">
    <citation type="submission" date="2015-12" db="EMBL/GenBank/DDBJ databases">
        <title>The genome of Folsomia candida.</title>
        <authorList>
            <person name="Faddeeva A."/>
            <person name="Derks M.F."/>
            <person name="Anvar Y."/>
            <person name="Smit S."/>
            <person name="Van Straalen N."/>
            <person name="Roelofs D."/>
        </authorList>
    </citation>
    <scope>NUCLEOTIDE SEQUENCE [LARGE SCALE GENOMIC DNA]</scope>
    <source>
        <strain evidence="2 3">VU population</strain>
        <tissue evidence="2">Whole body</tissue>
    </source>
</reference>
<dbReference type="Proteomes" id="UP000198287">
    <property type="component" value="Unassembled WGS sequence"/>
</dbReference>
<dbReference type="AlphaFoldDB" id="A0A226E9B3"/>
<evidence type="ECO:0000259" key="1">
    <source>
        <dbReference type="Pfam" id="PF14497"/>
    </source>
</evidence>
<gene>
    <name evidence="2" type="ORF">Fcan01_11658</name>
</gene>
<keyword evidence="2" id="KW-0808">Transferase</keyword>